<dbReference type="CDD" id="cd02517">
    <property type="entry name" value="CMP-KDO-Synthetase"/>
    <property type="match status" value="1"/>
</dbReference>
<evidence type="ECO:0000256" key="3">
    <source>
        <dbReference type="ARBA" id="ARBA00022985"/>
    </source>
</evidence>
<accession>A0A0P1HCI3</accession>
<dbReference type="Proteomes" id="UP000051326">
    <property type="component" value="Unassembled WGS sequence"/>
</dbReference>
<protein>
    <submittedName>
        <fullName evidence="4">3-deoxy-manno-octulosonate cytidylyltransferase</fullName>
        <ecNumber evidence="4">2.7.7.38</ecNumber>
    </submittedName>
</protein>
<dbReference type="InterPro" id="IPR029044">
    <property type="entry name" value="Nucleotide-diphossugar_trans"/>
</dbReference>
<organism evidence="4 5">
    <name type="scientific">Leisingera aquaemixtae</name>
    <dbReference type="NCBI Taxonomy" id="1396826"/>
    <lineage>
        <taxon>Bacteria</taxon>
        <taxon>Pseudomonadati</taxon>
        <taxon>Pseudomonadota</taxon>
        <taxon>Alphaproteobacteria</taxon>
        <taxon>Rhodobacterales</taxon>
        <taxon>Roseobacteraceae</taxon>
        <taxon>Leisingera</taxon>
    </lineage>
</organism>
<dbReference type="Gene3D" id="3.90.550.10">
    <property type="entry name" value="Spore Coat Polysaccharide Biosynthesis Protein SpsA, Chain A"/>
    <property type="match status" value="1"/>
</dbReference>
<dbReference type="InterPro" id="IPR003329">
    <property type="entry name" value="Cytidylyl_trans"/>
</dbReference>
<evidence type="ECO:0000256" key="2">
    <source>
        <dbReference type="ARBA" id="ARBA00022695"/>
    </source>
</evidence>
<dbReference type="GO" id="GO:0008690">
    <property type="term" value="F:3-deoxy-manno-octulosonate cytidylyltransferase activity"/>
    <property type="evidence" value="ECO:0007669"/>
    <property type="project" value="UniProtKB-EC"/>
</dbReference>
<dbReference type="AlphaFoldDB" id="A0A0P1HCI3"/>
<dbReference type="NCBIfam" id="NF003950">
    <property type="entry name" value="PRK05450.1-3"/>
    <property type="match status" value="1"/>
</dbReference>
<reference evidence="4 5" key="1">
    <citation type="submission" date="2015-09" db="EMBL/GenBank/DDBJ databases">
        <authorList>
            <consortium name="Swine Surveillance"/>
        </authorList>
    </citation>
    <scope>NUCLEOTIDE SEQUENCE [LARGE SCALE GENOMIC DNA]</scope>
    <source>
        <strain evidence="4 5">CECT 8399</strain>
    </source>
</reference>
<dbReference type="InterPro" id="IPR004528">
    <property type="entry name" value="KdsB"/>
</dbReference>
<dbReference type="GO" id="GO:0005829">
    <property type="term" value="C:cytosol"/>
    <property type="evidence" value="ECO:0007669"/>
    <property type="project" value="TreeGrafter"/>
</dbReference>
<dbReference type="PANTHER" id="PTHR42866:SF2">
    <property type="entry name" value="3-DEOXY-MANNO-OCTULOSONATE CYTIDYLYLTRANSFERASE, MITOCHONDRIAL"/>
    <property type="match status" value="1"/>
</dbReference>
<sequence length="266" mass="28852">MSVLIVIPARYASTRYPGKPLVPLTGATGEKRTLVERSWRAACSVQGADRVVVATDDDRIKDAAEAFGAEVVMTAPECANGTERCAEAHAALGGGYEIVVNLQGDAPLTPHWFVEDLVAGLRDAPGMELATPVLRCNGETLNSLLADRKAGRVGGTTAVFAEDRSALYFSKEVVPYCGKAYGAGENTPVFHHVGVYAYRPDALAAYSGWRTGPLENLEGLEQLRFLENGRKVLCVEVDARGREFWELNNPEDVPRLEAMMKKMGHE</sequence>
<dbReference type="GO" id="GO:0009103">
    <property type="term" value="P:lipopolysaccharide biosynthetic process"/>
    <property type="evidence" value="ECO:0007669"/>
    <property type="project" value="UniProtKB-KW"/>
</dbReference>
<dbReference type="EMBL" id="CYSR01000031">
    <property type="protein sequence ID" value="CUI01284.1"/>
    <property type="molecule type" value="Genomic_DNA"/>
</dbReference>
<keyword evidence="3" id="KW-0448">Lipopolysaccharide biosynthesis</keyword>
<dbReference type="SUPFAM" id="SSF53448">
    <property type="entry name" value="Nucleotide-diphospho-sugar transferases"/>
    <property type="match status" value="1"/>
</dbReference>
<evidence type="ECO:0000313" key="4">
    <source>
        <dbReference type="EMBL" id="CUI01284.1"/>
    </source>
</evidence>
<keyword evidence="2 4" id="KW-0548">Nucleotidyltransferase</keyword>
<proteinExistence type="predicted"/>
<dbReference type="NCBIfam" id="NF003952">
    <property type="entry name" value="PRK05450.1-5"/>
    <property type="match status" value="1"/>
</dbReference>
<gene>
    <name evidence="4" type="primary">kdsB</name>
    <name evidence="4" type="ORF">PHA8399_03425</name>
</gene>
<dbReference type="EC" id="2.7.7.38" evidence="4"/>
<dbReference type="Pfam" id="PF02348">
    <property type="entry name" value="CTP_transf_3"/>
    <property type="match status" value="1"/>
</dbReference>
<dbReference type="RefSeq" id="WP_058287312.1">
    <property type="nucleotide sequence ID" value="NZ_CP081044.1"/>
</dbReference>
<dbReference type="PANTHER" id="PTHR42866">
    <property type="entry name" value="3-DEOXY-MANNO-OCTULOSONATE CYTIDYLYLTRANSFERASE"/>
    <property type="match status" value="1"/>
</dbReference>
<evidence type="ECO:0000256" key="1">
    <source>
        <dbReference type="ARBA" id="ARBA00022679"/>
    </source>
</evidence>
<name>A0A0P1HCI3_9RHOB</name>
<evidence type="ECO:0000313" key="5">
    <source>
        <dbReference type="Proteomes" id="UP000051326"/>
    </source>
</evidence>
<dbReference type="STRING" id="1396826.PHA8399_03425"/>
<keyword evidence="1 4" id="KW-0808">Transferase</keyword>